<dbReference type="Gene3D" id="3.30.390.10">
    <property type="entry name" value="Enolase-like, N-terminal domain"/>
    <property type="match status" value="1"/>
</dbReference>
<protein>
    <submittedName>
        <fullName evidence="6">Putative Muconate cycloisomerase (CatB)</fullName>
        <ecNumber evidence="6">5.5.1.1</ecNumber>
    </submittedName>
</protein>
<dbReference type="SFLD" id="SFLDG00180">
    <property type="entry name" value="muconate_cycloisomerase"/>
    <property type="match status" value="1"/>
</dbReference>
<dbReference type="RefSeq" id="WP_197334938.1">
    <property type="nucleotide sequence ID" value="NZ_CP115944.1"/>
</dbReference>
<reference evidence="6" key="1">
    <citation type="journal article" date="2011" name="PLoS ONE">
        <title>Ralstonia syzygii, the Blood Disease Bacterium and some Asian R. solanacearum strains form a single genomic species despite divergent lifestyles.</title>
        <authorList>
            <person name="Remenant B."/>
            <person name="de Cambiaire J.C."/>
            <person name="Cellier G."/>
            <person name="Jacobs J.M."/>
            <person name="Mangenot S."/>
            <person name="Barbe V."/>
            <person name="Lajus A."/>
            <person name="Vallenet D."/>
            <person name="Medigue C."/>
            <person name="Fegan M."/>
            <person name="Allen C."/>
            <person name="Prior P."/>
        </authorList>
    </citation>
    <scope>NUCLEOTIDE SEQUENCE</scope>
    <source>
        <strain evidence="6">R24</strain>
    </source>
</reference>
<accession>G2ZZC9</accession>
<evidence type="ECO:0000256" key="3">
    <source>
        <dbReference type="ARBA" id="ARBA00022723"/>
    </source>
</evidence>
<dbReference type="SFLD" id="SFLDS00001">
    <property type="entry name" value="Enolase"/>
    <property type="match status" value="1"/>
</dbReference>
<comment type="similarity">
    <text evidence="2">Belongs to the mandelate racemase/muconate lactonizing enzyme family.</text>
</comment>
<dbReference type="EC" id="5.5.1.1" evidence="6"/>
<dbReference type="Gene3D" id="3.20.20.120">
    <property type="entry name" value="Enolase-like C-terminal domain"/>
    <property type="match status" value="1"/>
</dbReference>
<dbReference type="Pfam" id="PF13378">
    <property type="entry name" value="MR_MLE_C"/>
    <property type="match status" value="1"/>
</dbReference>
<dbReference type="AlphaFoldDB" id="G2ZZC9"/>
<dbReference type="Pfam" id="PF02746">
    <property type="entry name" value="MR_MLE_N"/>
    <property type="match status" value="1"/>
</dbReference>
<name>G2ZZC9_9RALS</name>
<dbReference type="InterPro" id="IPR034593">
    <property type="entry name" value="DgoD-like"/>
</dbReference>
<dbReference type="SUPFAM" id="SSF51604">
    <property type="entry name" value="Enolase C-terminal domain-like"/>
    <property type="match status" value="1"/>
</dbReference>
<dbReference type="GO" id="GO:0046872">
    <property type="term" value="F:metal ion binding"/>
    <property type="evidence" value="ECO:0007669"/>
    <property type="project" value="UniProtKB-KW"/>
</dbReference>
<dbReference type="InterPro" id="IPR029065">
    <property type="entry name" value="Enolase_C-like"/>
</dbReference>
<keyword evidence="3" id="KW-0479">Metal-binding</keyword>
<dbReference type="SUPFAM" id="SSF54826">
    <property type="entry name" value="Enolase N-terminal domain-like"/>
    <property type="match status" value="1"/>
</dbReference>
<comment type="cofactor">
    <cofactor evidence="1">
        <name>Mg(2+)</name>
        <dbReference type="ChEBI" id="CHEBI:18420"/>
    </cofactor>
</comment>
<evidence type="ECO:0000313" key="6">
    <source>
        <dbReference type="EMBL" id="CCA84231.1"/>
    </source>
</evidence>
<evidence type="ECO:0000256" key="2">
    <source>
        <dbReference type="ARBA" id="ARBA00008031"/>
    </source>
</evidence>
<dbReference type="InterPro" id="IPR036849">
    <property type="entry name" value="Enolase-like_C_sf"/>
</dbReference>
<evidence type="ECO:0000256" key="1">
    <source>
        <dbReference type="ARBA" id="ARBA00001946"/>
    </source>
</evidence>
<evidence type="ECO:0000259" key="5">
    <source>
        <dbReference type="SMART" id="SM00922"/>
    </source>
</evidence>
<dbReference type="InterPro" id="IPR013341">
    <property type="entry name" value="Mandelate_racemase_N_dom"/>
</dbReference>
<dbReference type="PANTHER" id="PTHR48080">
    <property type="entry name" value="D-GALACTONATE DEHYDRATASE-RELATED"/>
    <property type="match status" value="1"/>
</dbReference>
<dbReference type="GO" id="GO:0018849">
    <property type="term" value="F:muconate cycloisomerase activity"/>
    <property type="evidence" value="ECO:0007669"/>
    <property type="project" value="UniProtKB-EC"/>
</dbReference>
<feature type="domain" description="Mandelate racemase/muconate lactonizing enzyme C-terminal" evidence="5">
    <location>
        <begin position="144"/>
        <end position="238"/>
    </location>
</feature>
<proteinExistence type="inferred from homology"/>
<keyword evidence="6" id="KW-0413">Isomerase</keyword>
<evidence type="ECO:0000256" key="4">
    <source>
        <dbReference type="ARBA" id="ARBA00022842"/>
    </source>
</evidence>
<dbReference type="InterPro" id="IPR013342">
    <property type="entry name" value="Mandelate_racemase_C"/>
</dbReference>
<reference evidence="6" key="2">
    <citation type="submission" date="2011-04" db="EMBL/GenBank/DDBJ databases">
        <authorList>
            <person name="Genoscope - CEA"/>
        </authorList>
    </citation>
    <scope>NUCLEOTIDE SEQUENCE</scope>
    <source>
        <strain evidence="6">R24</strain>
    </source>
</reference>
<dbReference type="FunFam" id="3.30.390.10:FF:000009">
    <property type="entry name" value="Hydrophobic dipeptide epimerase"/>
    <property type="match status" value="1"/>
</dbReference>
<sequence>MKIAKIDVFRFDLTYVHGIYTMSGGRDISVLPSILVRVTSDEGHEGWGEVCPLGSTYLPAHAGGAVAALELLGPALIGVDPTNLAAVNDTMDAMLMGHAYAKSPVDVACWDLSGKVWGASVADMLGGVRQKSFPLYFAVPLGSPEEMTDYVLARRAEGIHRFQLKIGGDPTLDGIRARHIIENTGPEDLIVGDANCGWRINDAIIAARAMEGLPRFYFEQPCPTMEECIEVRKHTTLPMVYDEVVNDPATLIRAVREGGAGAFNLKVSKVGGLTKAKLMRDLGQELGLQMTVEDTWGGDIVSAASAHIAASTRERSLLSVSFMNDWTNEHVAGYQPRSKDGFGSAPTTPGLGIEVDAGALGKPLLSFGR</sequence>
<gene>
    <name evidence="6" type="ORF">RALSY_10193</name>
</gene>
<dbReference type="InterPro" id="IPR029017">
    <property type="entry name" value="Enolase-like_N"/>
</dbReference>
<dbReference type="SMART" id="SM00922">
    <property type="entry name" value="MR_MLE"/>
    <property type="match status" value="1"/>
</dbReference>
<keyword evidence="4" id="KW-0460">Magnesium</keyword>
<dbReference type="EMBL" id="FR854086">
    <property type="protein sequence ID" value="CCA84231.1"/>
    <property type="molecule type" value="Genomic_DNA"/>
</dbReference>
<organism evidence="6">
    <name type="scientific">Ralstonia syzygii R24</name>
    <dbReference type="NCBI Taxonomy" id="907261"/>
    <lineage>
        <taxon>Bacteria</taxon>
        <taxon>Pseudomonadati</taxon>
        <taxon>Pseudomonadota</taxon>
        <taxon>Betaproteobacteria</taxon>
        <taxon>Burkholderiales</taxon>
        <taxon>Burkholderiaceae</taxon>
        <taxon>Ralstonia</taxon>
        <taxon>Ralstonia solanacearum species complex</taxon>
    </lineage>
</organism>